<feature type="region of interest" description="Disordered" evidence="8">
    <location>
        <begin position="1"/>
        <end position="27"/>
    </location>
</feature>
<dbReference type="InterPro" id="IPR036881">
    <property type="entry name" value="Glyco_hydro_3_C_sf"/>
</dbReference>
<keyword evidence="6" id="KW-0325">Glycoprotein</keyword>
<dbReference type="InterPro" id="IPR017853">
    <property type="entry name" value="GH"/>
</dbReference>
<feature type="region of interest" description="Disordered" evidence="8">
    <location>
        <begin position="242"/>
        <end position="264"/>
    </location>
</feature>
<dbReference type="Gene3D" id="3.20.20.300">
    <property type="entry name" value="Glycoside hydrolase, family 3, N-terminal domain"/>
    <property type="match status" value="1"/>
</dbReference>
<feature type="domain" description="Glycoside hydrolase family 3 N-terminal" evidence="9">
    <location>
        <begin position="59"/>
        <end position="414"/>
    </location>
</feature>
<name>A0ABR4FDJ1_9PEZI</name>
<dbReference type="EC" id="3.2.1.21" evidence="3"/>
<evidence type="ECO:0000259" key="9">
    <source>
        <dbReference type="Pfam" id="PF00933"/>
    </source>
</evidence>
<comment type="similarity">
    <text evidence="2">Belongs to the glycosyl hydrolase 3 family.</text>
</comment>
<dbReference type="SUPFAM" id="SSF51445">
    <property type="entry name" value="(Trans)glycosidases"/>
    <property type="match status" value="1"/>
</dbReference>
<keyword evidence="5" id="KW-0378">Hydrolase</keyword>
<evidence type="ECO:0000256" key="4">
    <source>
        <dbReference type="ARBA" id="ARBA00022729"/>
    </source>
</evidence>
<evidence type="ECO:0000313" key="10">
    <source>
        <dbReference type="EMBL" id="KAL2292571.1"/>
    </source>
</evidence>
<organism evidence="10 11">
    <name type="scientific">Diaporthe vaccinii</name>
    <dbReference type="NCBI Taxonomy" id="105482"/>
    <lineage>
        <taxon>Eukaryota</taxon>
        <taxon>Fungi</taxon>
        <taxon>Dikarya</taxon>
        <taxon>Ascomycota</taxon>
        <taxon>Pezizomycotina</taxon>
        <taxon>Sordariomycetes</taxon>
        <taxon>Sordariomycetidae</taxon>
        <taxon>Diaporthales</taxon>
        <taxon>Diaporthaceae</taxon>
        <taxon>Diaporthe</taxon>
        <taxon>Diaporthe eres species complex</taxon>
    </lineage>
</organism>
<keyword evidence="11" id="KW-1185">Reference proteome</keyword>
<sequence length="641" mass="69865">MAAVSSRPRNFNADRETAANNDSGISPLKAATAKPLYPYNDSSLSTDERVADLLSRMTLEEKAGQLFHNMIIPGPGGSLAEANPDNGFPSTREMLDDKKMSHFNIIGPISDPRLVARWHNNLQQHVLDHTRHGIPVTLSSDPRNHFDTNIGTGFRAGALSQWPGTFGFAALRSPELARRFADVVRQEYIAVGLRVALHPQADLATEYRWARNNSTFGEDADVASELVTACVGGLQGRLSRTGDGLDSVSTTTKHFPGAGPEMDGEDSHFTYGKEQIYPGENFEYHLEPFRKAILAGTRQIMPSYAMPVGTKYEQVGFAFNKGIITGLLRKELGFEGIIVTDWGLVTDAIILGQDMPARAWGCEHLSELERTVKILEAGCDQFGGESVPELVVQAVEQGLVSEARIDESVRRVLREKFVLGLFDGKRFVDVEEAGRIAGKPEFVAQGQAAQREAFTILNNHGGVFPLSASQQESRFYVDGLDADVARGRGLKVVDTPAEADVALVRLRAPHQARPGGFESMFHSGSLEFPEKEAARISRLVRTVPISIVDVYLDRPAVLTPIVEAQEAASGSWVGSALTANYGSDADAFLDVCLGVGKALPRGRLPFDLPRSMKAASESREDVPFDTKDPLFRFGHGLGYSN</sequence>
<dbReference type="InterPro" id="IPR051915">
    <property type="entry name" value="Cellulose_Degrad_GH3"/>
</dbReference>
<reference evidence="10 11" key="1">
    <citation type="submission" date="2024-03" db="EMBL/GenBank/DDBJ databases">
        <title>A high-quality draft genome sequence of Diaporthe vaccinii, a causative agent of upright dieback and viscid rot disease in cranberry plants.</title>
        <authorList>
            <person name="Sarrasin M."/>
            <person name="Lang B.F."/>
            <person name="Burger G."/>
        </authorList>
    </citation>
    <scope>NUCLEOTIDE SEQUENCE [LARGE SCALE GENOMIC DNA]</scope>
    <source>
        <strain evidence="10 11">IS7</strain>
    </source>
</reference>
<keyword evidence="7" id="KW-0326">Glycosidase</keyword>
<comment type="catalytic activity">
    <reaction evidence="1">
        <text>Hydrolysis of terminal, non-reducing beta-D-glucosyl residues with release of beta-D-glucose.</text>
        <dbReference type="EC" id="3.2.1.21"/>
    </reaction>
</comment>
<evidence type="ECO:0000256" key="5">
    <source>
        <dbReference type="ARBA" id="ARBA00022801"/>
    </source>
</evidence>
<dbReference type="PANTHER" id="PTHR30620">
    <property type="entry name" value="PERIPLASMIC BETA-GLUCOSIDASE-RELATED"/>
    <property type="match status" value="1"/>
</dbReference>
<evidence type="ECO:0000256" key="8">
    <source>
        <dbReference type="SAM" id="MobiDB-lite"/>
    </source>
</evidence>
<dbReference type="Gene3D" id="3.40.50.1700">
    <property type="entry name" value="Glycoside hydrolase family 3 C-terminal domain"/>
    <property type="match status" value="1"/>
</dbReference>
<evidence type="ECO:0000313" key="11">
    <source>
        <dbReference type="Proteomes" id="UP001600888"/>
    </source>
</evidence>
<dbReference type="PRINTS" id="PR00133">
    <property type="entry name" value="GLHYDRLASE3"/>
</dbReference>
<dbReference type="SUPFAM" id="SSF52279">
    <property type="entry name" value="Beta-D-glucan exohydrolase, C-terminal domain"/>
    <property type="match status" value="1"/>
</dbReference>
<gene>
    <name evidence="10" type="ORF">FJTKL_09519</name>
</gene>
<comment type="caution">
    <text evidence="10">The sequence shown here is derived from an EMBL/GenBank/DDBJ whole genome shotgun (WGS) entry which is preliminary data.</text>
</comment>
<dbReference type="Pfam" id="PF00933">
    <property type="entry name" value="Glyco_hydro_3"/>
    <property type="match status" value="1"/>
</dbReference>
<protein>
    <recommendedName>
        <fullName evidence="3">beta-glucosidase</fullName>
        <ecNumber evidence="3">3.2.1.21</ecNumber>
    </recommendedName>
</protein>
<evidence type="ECO:0000256" key="6">
    <source>
        <dbReference type="ARBA" id="ARBA00023180"/>
    </source>
</evidence>
<evidence type="ECO:0000256" key="1">
    <source>
        <dbReference type="ARBA" id="ARBA00000448"/>
    </source>
</evidence>
<dbReference type="PANTHER" id="PTHR30620:SF16">
    <property type="entry name" value="LYSOSOMAL BETA GLUCOSIDASE"/>
    <property type="match status" value="1"/>
</dbReference>
<evidence type="ECO:0000256" key="3">
    <source>
        <dbReference type="ARBA" id="ARBA00012744"/>
    </source>
</evidence>
<evidence type="ECO:0000256" key="2">
    <source>
        <dbReference type="ARBA" id="ARBA00005336"/>
    </source>
</evidence>
<dbReference type="InterPro" id="IPR036962">
    <property type="entry name" value="Glyco_hydro_3_N_sf"/>
</dbReference>
<accession>A0ABR4FDJ1</accession>
<dbReference type="EMBL" id="JBAWTH010000003">
    <property type="protein sequence ID" value="KAL2292571.1"/>
    <property type="molecule type" value="Genomic_DNA"/>
</dbReference>
<dbReference type="Proteomes" id="UP001600888">
    <property type="component" value="Unassembled WGS sequence"/>
</dbReference>
<evidence type="ECO:0000256" key="7">
    <source>
        <dbReference type="ARBA" id="ARBA00023295"/>
    </source>
</evidence>
<dbReference type="InterPro" id="IPR001764">
    <property type="entry name" value="Glyco_hydro_3_N"/>
</dbReference>
<proteinExistence type="inferred from homology"/>
<keyword evidence="4" id="KW-0732">Signal</keyword>